<dbReference type="SUPFAM" id="SSF48576">
    <property type="entry name" value="Terpenoid synthases"/>
    <property type="match status" value="1"/>
</dbReference>
<dbReference type="GO" id="GO:1990234">
    <property type="term" value="C:transferase complex"/>
    <property type="evidence" value="ECO:0007669"/>
    <property type="project" value="TreeGrafter"/>
</dbReference>
<keyword evidence="3" id="KW-0808">Transferase</keyword>
<feature type="domain" description="Suppressor of white apricot N-terminal" evidence="7">
    <location>
        <begin position="2"/>
        <end position="54"/>
    </location>
</feature>
<keyword evidence="5" id="KW-0460">Magnesium</keyword>
<keyword evidence="6" id="KW-0414">Isoprene biosynthesis</keyword>
<dbReference type="AlphaFoldDB" id="A0AAV8TKY5"/>
<dbReference type="GO" id="GO:0004659">
    <property type="term" value="F:prenyltransferase activity"/>
    <property type="evidence" value="ECO:0007669"/>
    <property type="project" value="TreeGrafter"/>
</dbReference>
<keyword evidence="4" id="KW-0479">Metal-binding</keyword>
<protein>
    <recommendedName>
        <fullName evidence="7">Suppressor of white apricot N-terminal domain-containing protein</fullName>
    </recommendedName>
</protein>
<dbReference type="Proteomes" id="UP001159364">
    <property type="component" value="Linkage Group LG04"/>
</dbReference>
<evidence type="ECO:0000259" key="7">
    <source>
        <dbReference type="Pfam" id="PF09750"/>
    </source>
</evidence>
<evidence type="ECO:0000313" key="9">
    <source>
        <dbReference type="Proteomes" id="UP001159364"/>
    </source>
</evidence>
<sequence>MDLEVVGRLALLFDDDTMTTFFNSVAALVDWNSRSIDRDDIRHLLSAPPLSRSRRCPPNDPLDSDLDLSWVIKPSVVGGFEKSALIAKRAQQKGKIAVISASMQYCMQKTYYKTTSLISISCKAIALLAGQITKVAMLAFEYGKNLGIVTALILFAMEEFPQLRAIVDQGFDKPESVDILTAKHAELAAQAIDSLPEMMQK</sequence>
<gene>
    <name evidence="8" type="ORF">K2173_017427</name>
</gene>
<evidence type="ECO:0000256" key="2">
    <source>
        <dbReference type="ARBA" id="ARBA00006706"/>
    </source>
</evidence>
<name>A0AAV8TKY5_9ROSI</name>
<accession>A0AAV8TKY5</accession>
<comment type="caution">
    <text evidence="8">The sequence shown here is derived from an EMBL/GenBank/DDBJ whole genome shotgun (WGS) entry which is preliminary data.</text>
</comment>
<evidence type="ECO:0000256" key="1">
    <source>
        <dbReference type="ARBA" id="ARBA00001946"/>
    </source>
</evidence>
<dbReference type="EMBL" id="JAIWQS010000004">
    <property type="protein sequence ID" value="KAJ8767383.1"/>
    <property type="molecule type" value="Genomic_DNA"/>
</dbReference>
<dbReference type="InterPro" id="IPR019147">
    <property type="entry name" value="SWAP_N_domain"/>
</dbReference>
<dbReference type="GO" id="GO:0008299">
    <property type="term" value="P:isoprenoid biosynthetic process"/>
    <property type="evidence" value="ECO:0007669"/>
    <property type="project" value="UniProtKB-KW"/>
</dbReference>
<comment type="cofactor">
    <cofactor evidence="1">
        <name>Mg(2+)</name>
        <dbReference type="ChEBI" id="CHEBI:18420"/>
    </cofactor>
</comment>
<dbReference type="Gene3D" id="1.10.600.10">
    <property type="entry name" value="Farnesyl Diphosphate Synthase"/>
    <property type="match status" value="1"/>
</dbReference>
<organism evidence="8 9">
    <name type="scientific">Erythroxylum novogranatense</name>
    <dbReference type="NCBI Taxonomy" id="1862640"/>
    <lineage>
        <taxon>Eukaryota</taxon>
        <taxon>Viridiplantae</taxon>
        <taxon>Streptophyta</taxon>
        <taxon>Embryophyta</taxon>
        <taxon>Tracheophyta</taxon>
        <taxon>Spermatophyta</taxon>
        <taxon>Magnoliopsida</taxon>
        <taxon>eudicotyledons</taxon>
        <taxon>Gunneridae</taxon>
        <taxon>Pentapetalae</taxon>
        <taxon>rosids</taxon>
        <taxon>fabids</taxon>
        <taxon>Malpighiales</taxon>
        <taxon>Erythroxylaceae</taxon>
        <taxon>Erythroxylum</taxon>
    </lineage>
</organism>
<dbReference type="InterPro" id="IPR008949">
    <property type="entry name" value="Isoprenoid_synthase_dom_sf"/>
</dbReference>
<keyword evidence="9" id="KW-1185">Reference proteome</keyword>
<evidence type="ECO:0000256" key="3">
    <source>
        <dbReference type="ARBA" id="ARBA00022679"/>
    </source>
</evidence>
<proteinExistence type="inferred from homology"/>
<dbReference type="GO" id="GO:0006744">
    <property type="term" value="P:ubiquinone biosynthetic process"/>
    <property type="evidence" value="ECO:0007669"/>
    <property type="project" value="TreeGrafter"/>
</dbReference>
<comment type="similarity">
    <text evidence="2">Belongs to the FPP/GGPP synthase family.</text>
</comment>
<dbReference type="PANTHER" id="PTHR12001">
    <property type="entry name" value="GERANYLGERANYL PYROPHOSPHATE SYNTHASE"/>
    <property type="match status" value="1"/>
</dbReference>
<dbReference type="GO" id="GO:0046872">
    <property type="term" value="F:metal ion binding"/>
    <property type="evidence" value="ECO:0007669"/>
    <property type="project" value="UniProtKB-KW"/>
</dbReference>
<reference evidence="8 9" key="1">
    <citation type="submission" date="2021-09" db="EMBL/GenBank/DDBJ databases">
        <title>Genomic insights and catalytic innovation underlie evolution of tropane alkaloids biosynthesis.</title>
        <authorList>
            <person name="Wang Y.-J."/>
            <person name="Tian T."/>
            <person name="Huang J.-P."/>
            <person name="Huang S.-X."/>
        </authorList>
    </citation>
    <scope>NUCLEOTIDE SEQUENCE [LARGE SCALE GENOMIC DNA]</scope>
    <source>
        <strain evidence="8">KIB-2018</strain>
        <tissue evidence="8">Leaf</tissue>
    </source>
</reference>
<evidence type="ECO:0000256" key="4">
    <source>
        <dbReference type="ARBA" id="ARBA00022723"/>
    </source>
</evidence>
<dbReference type="PANTHER" id="PTHR12001:SF69">
    <property type="entry name" value="ALL TRANS-POLYPRENYL-DIPHOSPHATE SYNTHASE PDSS1"/>
    <property type="match status" value="1"/>
</dbReference>
<evidence type="ECO:0000256" key="6">
    <source>
        <dbReference type="ARBA" id="ARBA00023229"/>
    </source>
</evidence>
<evidence type="ECO:0000313" key="8">
    <source>
        <dbReference type="EMBL" id="KAJ8767383.1"/>
    </source>
</evidence>
<evidence type="ECO:0000256" key="5">
    <source>
        <dbReference type="ARBA" id="ARBA00022842"/>
    </source>
</evidence>
<dbReference type="Pfam" id="PF09750">
    <property type="entry name" value="DRY_EERY"/>
    <property type="match status" value="1"/>
</dbReference>